<accession>A0ABU0QCU2</accession>
<evidence type="ECO:0000313" key="3">
    <source>
        <dbReference type="Proteomes" id="UP001243364"/>
    </source>
</evidence>
<keyword evidence="1" id="KW-0175">Coiled coil</keyword>
<gene>
    <name evidence="2" type="ORF">QFZ56_007442</name>
</gene>
<evidence type="ECO:0000256" key="1">
    <source>
        <dbReference type="SAM" id="Coils"/>
    </source>
</evidence>
<evidence type="ECO:0000313" key="2">
    <source>
        <dbReference type="EMBL" id="MDQ0688479.1"/>
    </source>
</evidence>
<sequence>MPTPRLPSTDALPRASVLGTGKSVEACRRPWQTVAMTEEELGTVQRELATARAERDVLRRELGDLRARLCIKLGIGREGPIRDEVTALGVATDAEIVGEVQRLQDELASFRSTEEAEERRWSGIDALITENRRIHAIQAIRSEFGTSLHLAVELLNERYTRLRRRHPDRFGKSADTYWEGFHSF</sequence>
<comment type="caution">
    <text evidence="2">The sequence shown here is derived from an EMBL/GenBank/DDBJ whole genome shotgun (WGS) entry which is preliminary data.</text>
</comment>
<reference evidence="2 3" key="1">
    <citation type="submission" date="2023-07" db="EMBL/GenBank/DDBJ databases">
        <title>Comparative genomics of wheat-associated soil bacteria to identify genetic determinants of phenazine resistance.</title>
        <authorList>
            <person name="Mouncey N."/>
        </authorList>
    </citation>
    <scope>NUCLEOTIDE SEQUENCE [LARGE SCALE GENOMIC DNA]</scope>
    <source>
        <strain evidence="2 3">W4I19-2</strain>
    </source>
</reference>
<dbReference type="EMBL" id="JAUSYA010000001">
    <property type="protein sequence ID" value="MDQ0688479.1"/>
    <property type="molecule type" value="Genomic_DNA"/>
</dbReference>
<feature type="coiled-coil region" evidence="1">
    <location>
        <begin position="34"/>
        <end position="68"/>
    </location>
</feature>
<keyword evidence="3" id="KW-1185">Reference proteome</keyword>
<proteinExistence type="predicted"/>
<organism evidence="2 3">
    <name type="scientific">Streptomyces achromogenes</name>
    <dbReference type="NCBI Taxonomy" id="67255"/>
    <lineage>
        <taxon>Bacteria</taxon>
        <taxon>Bacillati</taxon>
        <taxon>Actinomycetota</taxon>
        <taxon>Actinomycetes</taxon>
        <taxon>Kitasatosporales</taxon>
        <taxon>Streptomycetaceae</taxon>
        <taxon>Streptomyces</taxon>
    </lineage>
</organism>
<name>A0ABU0QCU2_STRAH</name>
<dbReference type="Proteomes" id="UP001243364">
    <property type="component" value="Unassembled WGS sequence"/>
</dbReference>
<protein>
    <submittedName>
        <fullName evidence="2">Uncharacterized protein</fullName>
    </submittedName>
</protein>